<evidence type="ECO:0000313" key="1">
    <source>
        <dbReference type="EMBL" id="TFK76586.1"/>
    </source>
</evidence>
<name>A0ACD3BF89_9AGAR</name>
<protein>
    <submittedName>
        <fullName evidence="1">Initiation factor 2</fullName>
    </submittedName>
</protein>
<sequence length="581" mass="61744">MAQVGMAAESNYDYVLTSDYAALIAEEFGRNAIISDEYSFDLHPPPPHPDPTTLPSRPPVVTIMGHVDHGKTTLLDTLRSTSVAKKEAGGITQHIGAFSVPVQATSSSGIRSITFLDTPGHAAFSAIRARGANVTDIIVLVVAADDGIMPQTREVIDLIKRDQGNTSVVIAINKIDKPGVDVDAVQKKLLAEGLQLEVFGGDIPSVEVSGLTGQGLPTLIETISAVAEVRDIRAERGGVLYGHVLESKVQKGLGPVATVLVMRGCLEMGAHLISGTHHAKVRIMKDSSDNIIKTAYPGMAVTVSGWKSLPSSGDNVLQGSESEIKKAIANRERAQGLKALMTDAEAINAARNQERRQKENTTVATAAPPVVEGPKELRLIVKADVSGSAEAVVGALQGIGNKDAQTKIVSSGVGDVSESDITMAKAIDATIIAFSVSVPRSIETLAAQNQVPICSSNIIYRLMDNVRARVIALLPVIVETKVTGEAMVLQLFDIQVKSKQTMKVAGCRVTNGLVEKSKSARVVRDGEVIHDGPLDTMRILKKDVLEARKGSECGLSFANFDGLHEGDLIQMYQKIEKPGVL</sequence>
<keyword evidence="1" id="KW-0648">Protein biosynthesis</keyword>
<gene>
    <name evidence="1" type="ORF">BDN72DRAFT_867504</name>
</gene>
<proteinExistence type="predicted"/>
<organism evidence="1 2">
    <name type="scientific">Pluteus cervinus</name>
    <dbReference type="NCBI Taxonomy" id="181527"/>
    <lineage>
        <taxon>Eukaryota</taxon>
        <taxon>Fungi</taxon>
        <taxon>Dikarya</taxon>
        <taxon>Basidiomycota</taxon>
        <taxon>Agaricomycotina</taxon>
        <taxon>Agaricomycetes</taxon>
        <taxon>Agaricomycetidae</taxon>
        <taxon>Agaricales</taxon>
        <taxon>Pluteineae</taxon>
        <taxon>Pluteaceae</taxon>
        <taxon>Pluteus</taxon>
    </lineage>
</organism>
<reference evidence="1 2" key="1">
    <citation type="journal article" date="2019" name="Nat. Ecol. Evol.">
        <title>Megaphylogeny resolves global patterns of mushroom evolution.</title>
        <authorList>
            <person name="Varga T."/>
            <person name="Krizsan K."/>
            <person name="Foldi C."/>
            <person name="Dima B."/>
            <person name="Sanchez-Garcia M."/>
            <person name="Sanchez-Ramirez S."/>
            <person name="Szollosi G.J."/>
            <person name="Szarkandi J.G."/>
            <person name="Papp V."/>
            <person name="Albert L."/>
            <person name="Andreopoulos W."/>
            <person name="Angelini C."/>
            <person name="Antonin V."/>
            <person name="Barry K.W."/>
            <person name="Bougher N.L."/>
            <person name="Buchanan P."/>
            <person name="Buyck B."/>
            <person name="Bense V."/>
            <person name="Catcheside P."/>
            <person name="Chovatia M."/>
            <person name="Cooper J."/>
            <person name="Damon W."/>
            <person name="Desjardin D."/>
            <person name="Finy P."/>
            <person name="Geml J."/>
            <person name="Haridas S."/>
            <person name="Hughes K."/>
            <person name="Justo A."/>
            <person name="Karasinski D."/>
            <person name="Kautmanova I."/>
            <person name="Kiss B."/>
            <person name="Kocsube S."/>
            <person name="Kotiranta H."/>
            <person name="LaButti K.M."/>
            <person name="Lechner B.E."/>
            <person name="Liimatainen K."/>
            <person name="Lipzen A."/>
            <person name="Lukacs Z."/>
            <person name="Mihaltcheva S."/>
            <person name="Morgado L.N."/>
            <person name="Niskanen T."/>
            <person name="Noordeloos M.E."/>
            <person name="Ohm R.A."/>
            <person name="Ortiz-Santana B."/>
            <person name="Ovrebo C."/>
            <person name="Racz N."/>
            <person name="Riley R."/>
            <person name="Savchenko A."/>
            <person name="Shiryaev A."/>
            <person name="Soop K."/>
            <person name="Spirin V."/>
            <person name="Szebenyi C."/>
            <person name="Tomsovsky M."/>
            <person name="Tulloss R.E."/>
            <person name="Uehling J."/>
            <person name="Grigoriev I.V."/>
            <person name="Vagvolgyi C."/>
            <person name="Papp T."/>
            <person name="Martin F.M."/>
            <person name="Miettinen O."/>
            <person name="Hibbett D.S."/>
            <person name="Nagy L.G."/>
        </authorList>
    </citation>
    <scope>NUCLEOTIDE SEQUENCE [LARGE SCALE GENOMIC DNA]</scope>
    <source>
        <strain evidence="1 2">NL-1719</strain>
    </source>
</reference>
<keyword evidence="1" id="KW-0396">Initiation factor</keyword>
<evidence type="ECO:0000313" key="2">
    <source>
        <dbReference type="Proteomes" id="UP000308600"/>
    </source>
</evidence>
<dbReference type="Proteomes" id="UP000308600">
    <property type="component" value="Unassembled WGS sequence"/>
</dbReference>
<accession>A0ACD3BF89</accession>
<dbReference type="EMBL" id="ML208260">
    <property type="protein sequence ID" value="TFK76586.1"/>
    <property type="molecule type" value="Genomic_DNA"/>
</dbReference>
<keyword evidence="2" id="KW-1185">Reference proteome</keyword>